<feature type="compositionally biased region" description="Polar residues" evidence="1">
    <location>
        <begin position="1"/>
        <end position="28"/>
    </location>
</feature>
<dbReference type="PANTHER" id="PTHR12722:SF0">
    <property type="entry name" value="PROTEIN FAM50A"/>
    <property type="match status" value="1"/>
</dbReference>
<dbReference type="EMBL" id="JAVRRG010000134">
    <property type="protein sequence ID" value="KAK5081831.1"/>
    <property type="molecule type" value="Genomic_DNA"/>
</dbReference>
<dbReference type="InterPro" id="IPR048337">
    <property type="entry name" value="FAM50A/XAP5_C"/>
</dbReference>
<dbReference type="PANTHER" id="PTHR12722">
    <property type="entry name" value="XAP-5 PROTEIN-RELATED"/>
    <property type="match status" value="1"/>
</dbReference>
<organism evidence="3 4">
    <name type="scientific">Lithohypha guttulata</name>
    <dbReference type="NCBI Taxonomy" id="1690604"/>
    <lineage>
        <taxon>Eukaryota</taxon>
        <taxon>Fungi</taxon>
        <taxon>Dikarya</taxon>
        <taxon>Ascomycota</taxon>
        <taxon>Pezizomycotina</taxon>
        <taxon>Eurotiomycetes</taxon>
        <taxon>Chaetothyriomycetidae</taxon>
        <taxon>Chaetothyriales</taxon>
        <taxon>Trichomeriaceae</taxon>
        <taxon>Lithohypha</taxon>
    </lineage>
</organism>
<evidence type="ECO:0000256" key="1">
    <source>
        <dbReference type="SAM" id="MobiDB-lite"/>
    </source>
</evidence>
<evidence type="ECO:0000313" key="3">
    <source>
        <dbReference type="EMBL" id="KAK5081831.1"/>
    </source>
</evidence>
<evidence type="ECO:0000259" key="2">
    <source>
        <dbReference type="Pfam" id="PF04921"/>
    </source>
</evidence>
<evidence type="ECO:0000313" key="4">
    <source>
        <dbReference type="Proteomes" id="UP001345013"/>
    </source>
</evidence>
<protein>
    <recommendedName>
        <fullName evidence="2">FAM50A/XAP5 C-terminal domain-containing protein</fullName>
    </recommendedName>
</protein>
<gene>
    <name evidence="3" type="ORF">LTR24_008134</name>
</gene>
<keyword evidence="4" id="KW-1185">Reference proteome</keyword>
<proteinExistence type="predicted"/>
<feature type="domain" description="FAM50A/XAP5 C-terminal" evidence="2">
    <location>
        <begin position="166"/>
        <end position="338"/>
    </location>
</feature>
<name>A0ABR0K2H1_9EURO</name>
<dbReference type="InterPro" id="IPR007005">
    <property type="entry name" value="XAP5"/>
</dbReference>
<feature type="region of interest" description="Disordered" evidence="1">
    <location>
        <begin position="1"/>
        <end position="70"/>
    </location>
</feature>
<dbReference type="Pfam" id="PF04921">
    <property type="entry name" value="XAP5"/>
    <property type="match status" value="1"/>
</dbReference>
<comment type="caution">
    <text evidence="3">The sequence shown here is derived from an EMBL/GenBank/DDBJ whole genome shotgun (WGS) entry which is preliminary data.</text>
</comment>
<dbReference type="Proteomes" id="UP001345013">
    <property type="component" value="Unassembled WGS sequence"/>
</dbReference>
<accession>A0ABR0K2H1</accession>
<reference evidence="3 4" key="1">
    <citation type="submission" date="2023-08" db="EMBL/GenBank/DDBJ databases">
        <title>Black Yeasts Isolated from many extreme environments.</title>
        <authorList>
            <person name="Coleine C."/>
            <person name="Stajich J.E."/>
            <person name="Selbmann L."/>
        </authorList>
    </citation>
    <scope>NUCLEOTIDE SEQUENCE [LARGE SCALE GENOMIC DNA]</scope>
    <source>
        <strain evidence="3 4">CCFEE 5885</strain>
    </source>
</reference>
<sequence>MSNSGNTTPHFTSQAPSTEDIFKTQTVGLVQLDDFRKRRRDVQDVGTGSGTVTPRTDGSEAETDVRLRKKKRKATGRKLLSFDDEDDDSGVVEDGLAAKSIPPKQVQAAEDRDKLSQVKRKFKPNPNANAPAPKALTKASLAAEAVERDILRAEYIQVQEQVRDSEVAIPFVFYDGSNLPGGRVRVKKGEHIWLFLERCRKLGAEMGVSSEGSVEGGGSKQRVEGKKSWARIGVDDLMLVRGGTIIPHHFEFYYFIANKVVDPIRPGQLLFDYSGTAILKEDKQEQSLLRRPKDEKIEGHDDDPAYTKVVDRRWYEKNKHIYPASLWAEYKTGKDHEELLKARRDVQGNAFFFS</sequence>